<dbReference type="Gene3D" id="1.10.10.10">
    <property type="entry name" value="Winged helix-like DNA-binding domain superfamily/Winged helix DNA-binding domain"/>
    <property type="match status" value="1"/>
</dbReference>
<proteinExistence type="predicted"/>
<evidence type="ECO:0000259" key="4">
    <source>
        <dbReference type="PROSITE" id="PS50949"/>
    </source>
</evidence>
<reference evidence="5 6" key="1">
    <citation type="submission" date="2022-08" db="EMBL/GenBank/DDBJ databases">
        <title>Aerococcaceae sp. nov isolated from spoiled eye mask.</title>
        <authorList>
            <person name="Zhou G."/>
            <person name="Xie X.-B."/>
            <person name="Shi Q.-S."/>
            <person name="Wang Y.-S."/>
            <person name="Wen X."/>
            <person name="Peng H."/>
            <person name="Yang X.-J."/>
            <person name="Tao H.-B."/>
            <person name="Huang X.-M."/>
        </authorList>
    </citation>
    <scope>NUCLEOTIDE SEQUENCE [LARGE SCALE GENOMIC DNA]</scope>
    <source>
        <strain evidence="6">DM20194951</strain>
    </source>
</reference>
<evidence type="ECO:0000313" key="6">
    <source>
        <dbReference type="Proteomes" id="UP001315967"/>
    </source>
</evidence>
<dbReference type="InterPro" id="IPR028978">
    <property type="entry name" value="Chorismate_lyase_/UTRA_dom_sf"/>
</dbReference>
<feature type="domain" description="HTH gntR-type" evidence="4">
    <location>
        <begin position="1"/>
        <end position="69"/>
    </location>
</feature>
<evidence type="ECO:0000313" key="5">
    <source>
        <dbReference type="EMBL" id="UUX33298.1"/>
    </source>
</evidence>
<evidence type="ECO:0000256" key="1">
    <source>
        <dbReference type="ARBA" id="ARBA00023015"/>
    </source>
</evidence>
<dbReference type="SUPFAM" id="SSF64288">
    <property type="entry name" value="Chorismate lyase-like"/>
    <property type="match status" value="1"/>
</dbReference>
<dbReference type="Pfam" id="PF00392">
    <property type="entry name" value="GntR"/>
    <property type="match status" value="1"/>
</dbReference>
<dbReference type="SMART" id="SM00345">
    <property type="entry name" value="HTH_GNTR"/>
    <property type="match status" value="1"/>
</dbReference>
<dbReference type="PANTHER" id="PTHR44846:SF4">
    <property type="entry name" value="HTH GNTR-TYPE DOMAIN-CONTAINING PROTEIN"/>
    <property type="match status" value="1"/>
</dbReference>
<sequence>MPKYISIAKAILRYIQDNELEADDKLPSIQVLAEQFDVNKNTIVSALNDLERQGVIYQVRGSGVYVRGNNRKGYINLLNLNGFNSILSQFNIDSKVIGFELMEANEEIAENLKFDLSREDEEHRVYRVYRIRYIEGRPFCVEESFYAKAIIPYLSEDIASGSIFKYISQDLNIDIGYADHYFRVAQLSQEHAEYLNLKKGDPSFYLESVMHLTNGKPFDFSKIVYHYQEAQFFVQGTNTQMGY</sequence>
<dbReference type="SUPFAM" id="SSF46785">
    <property type="entry name" value="Winged helix' DNA-binding domain"/>
    <property type="match status" value="1"/>
</dbReference>
<gene>
    <name evidence="5" type="ORF">NRE15_10345</name>
</gene>
<keyword evidence="6" id="KW-1185">Reference proteome</keyword>
<dbReference type="InterPro" id="IPR000524">
    <property type="entry name" value="Tscrpt_reg_HTH_GntR"/>
</dbReference>
<dbReference type="PRINTS" id="PR00035">
    <property type="entry name" value="HTHGNTR"/>
</dbReference>
<dbReference type="InterPro" id="IPR036390">
    <property type="entry name" value="WH_DNA-bd_sf"/>
</dbReference>
<organism evidence="5 6">
    <name type="scientific">Fundicoccus culcitae</name>
    <dbReference type="NCBI Taxonomy" id="2969821"/>
    <lineage>
        <taxon>Bacteria</taxon>
        <taxon>Bacillati</taxon>
        <taxon>Bacillota</taxon>
        <taxon>Bacilli</taxon>
        <taxon>Lactobacillales</taxon>
        <taxon>Aerococcaceae</taxon>
        <taxon>Fundicoccus</taxon>
    </lineage>
</organism>
<dbReference type="PROSITE" id="PS50949">
    <property type="entry name" value="HTH_GNTR"/>
    <property type="match status" value="1"/>
</dbReference>
<name>A0ABY5P4G2_9LACT</name>
<dbReference type="InterPro" id="IPR011663">
    <property type="entry name" value="UTRA"/>
</dbReference>
<dbReference type="Proteomes" id="UP001315967">
    <property type="component" value="Chromosome"/>
</dbReference>
<accession>A0ABY5P4G2</accession>
<dbReference type="InterPro" id="IPR050679">
    <property type="entry name" value="Bact_HTH_transcr_reg"/>
</dbReference>
<protein>
    <submittedName>
        <fullName evidence="5">GntR family transcriptional regulator</fullName>
    </submittedName>
</protein>
<dbReference type="RefSeq" id="WP_313792799.1">
    <property type="nucleotide sequence ID" value="NZ_CP102453.1"/>
</dbReference>
<dbReference type="SMART" id="SM00866">
    <property type="entry name" value="UTRA"/>
    <property type="match status" value="1"/>
</dbReference>
<keyword evidence="1" id="KW-0805">Transcription regulation</keyword>
<dbReference type="EMBL" id="CP102453">
    <property type="protein sequence ID" value="UUX33298.1"/>
    <property type="molecule type" value="Genomic_DNA"/>
</dbReference>
<dbReference type="InterPro" id="IPR036388">
    <property type="entry name" value="WH-like_DNA-bd_sf"/>
</dbReference>
<evidence type="ECO:0000256" key="2">
    <source>
        <dbReference type="ARBA" id="ARBA00023125"/>
    </source>
</evidence>
<dbReference type="CDD" id="cd07377">
    <property type="entry name" value="WHTH_GntR"/>
    <property type="match status" value="1"/>
</dbReference>
<keyword evidence="2" id="KW-0238">DNA-binding</keyword>
<dbReference type="Gene3D" id="3.40.1410.10">
    <property type="entry name" value="Chorismate lyase-like"/>
    <property type="match status" value="1"/>
</dbReference>
<dbReference type="Pfam" id="PF07702">
    <property type="entry name" value="UTRA"/>
    <property type="match status" value="1"/>
</dbReference>
<dbReference type="PANTHER" id="PTHR44846">
    <property type="entry name" value="MANNOSYL-D-GLYCERATE TRANSPORT/METABOLISM SYSTEM REPRESSOR MNGR-RELATED"/>
    <property type="match status" value="1"/>
</dbReference>
<evidence type="ECO:0000256" key="3">
    <source>
        <dbReference type="ARBA" id="ARBA00023163"/>
    </source>
</evidence>
<keyword evidence="3" id="KW-0804">Transcription</keyword>